<keyword evidence="2" id="KW-1185">Reference proteome</keyword>
<comment type="caution">
    <text evidence="1">The sequence shown here is derived from an EMBL/GenBank/DDBJ whole genome shotgun (WGS) entry which is preliminary data.</text>
</comment>
<accession>A0A3M7QUL4</accession>
<evidence type="ECO:0000313" key="2">
    <source>
        <dbReference type="Proteomes" id="UP000276133"/>
    </source>
</evidence>
<dbReference type="EMBL" id="REGN01005106">
    <property type="protein sequence ID" value="RNA14804.1"/>
    <property type="molecule type" value="Genomic_DNA"/>
</dbReference>
<name>A0A3M7QUL4_BRAPC</name>
<evidence type="ECO:0000313" key="1">
    <source>
        <dbReference type="EMBL" id="RNA14804.1"/>
    </source>
</evidence>
<protein>
    <submittedName>
        <fullName evidence="1">Uncharacterized protein</fullName>
    </submittedName>
</protein>
<proteinExistence type="predicted"/>
<reference evidence="1 2" key="1">
    <citation type="journal article" date="2018" name="Sci. Rep.">
        <title>Genomic signatures of local adaptation to the degree of environmental predictability in rotifers.</title>
        <authorList>
            <person name="Franch-Gras L."/>
            <person name="Hahn C."/>
            <person name="Garcia-Roger E.M."/>
            <person name="Carmona M.J."/>
            <person name="Serra M."/>
            <person name="Gomez A."/>
        </authorList>
    </citation>
    <scope>NUCLEOTIDE SEQUENCE [LARGE SCALE GENOMIC DNA]</scope>
    <source>
        <strain evidence="1">HYR1</strain>
    </source>
</reference>
<dbReference type="AlphaFoldDB" id="A0A3M7QUL4"/>
<sequence length="74" mass="7730">MNVDCRPCLCVIIGVDEDHVSFNTLKQSTVLRNGNSKLKSLQGICVRVGAVGVVSGCAGAGRLATSYAIYASLE</sequence>
<dbReference type="Proteomes" id="UP000276133">
    <property type="component" value="Unassembled WGS sequence"/>
</dbReference>
<organism evidence="1 2">
    <name type="scientific">Brachionus plicatilis</name>
    <name type="common">Marine rotifer</name>
    <name type="synonym">Brachionus muelleri</name>
    <dbReference type="NCBI Taxonomy" id="10195"/>
    <lineage>
        <taxon>Eukaryota</taxon>
        <taxon>Metazoa</taxon>
        <taxon>Spiralia</taxon>
        <taxon>Gnathifera</taxon>
        <taxon>Rotifera</taxon>
        <taxon>Eurotatoria</taxon>
        <taxon>Monogononta</taxon>
        <taxon>Pseudotrocha</taxon>
        <taxon>Ploima</taxon>
        <taxon>Brachionidae</taxon>
        <taxon>Brachionus</taxon>
    </lineage>
</organism>
<gene>
    <name evidence="1" type="ORF">BpHYR1_039248</name>
</gene>